<keyword evidence="2" id="KW-1185">Reference proteome</keyword>
<evidence type="ECO:0000313" key="2">
    <source>
        <dbReference type="Proteomes" id="UP001153148"/>
    </source>
</evidence>
<gene>
    <name evidence="1" type="ORF">TPAB3V08_LOCUS10675</name>
</gene>
<protein>
    <submittedName>
        <fullName evidence="1">Uncharacterized protein</fullName>
    </submittedName>
</protein>
<accession>A0ABN7PE57</accession>
<comment type="caution">
    <text evidence="1">The sequence shown here is derived from an EMBL/GenBank/DDBJ whole genome shotgun (WGS) entry which is preliminary data.</text>
</comment>
<dbReference type="Proteomes" id="UP001153148">
    <property type="component" value="Unassembled WGS sequence"/>
</dbReference>
<name>A0ABN7PE57_TIMPD</name>
<sequence length="24" mass="2753">MHTPFLRQVKESGEQTSLYSTLSL</sequence>
<organism evidence="1 2">
    <name type="scientific">Timema podura</name>
    <name type="common">Walking stick</name>
    <dbReference type="NCBI Taxonomy" id="61482"/>
    <lineage>
        <taxon>Eukaryota</taxon>
        <taxon>Metazoa</taxon>
        <taxon>Ecdysozoa</taxon>
        <taxon>Arthropoda</taxon>
        <taxon>Hexapoda</taxon>
        <taxon>Insecta</taxon>
        <taxon>Pterygota</taxon>
        <taxon>Neoptera</taxon>
        <taxon>Polyneoptera</taxon>
        <taxon>Phasmatodea</taxon>
        <taxon>Timematodea</taxon>
        <taxon>Timematoidea</taxon>
        <taxon>Timematidae</taxon>
        <taxon>Timema</taxon>
    </lineage>
</organism>
<reference evidence="1" key="1">
    <citation type="submission" date="2021-03" db="EMBL/GenBank/DDBJ databases">
        <authorList>
            <person name="Tran Van P."/>
        </authorList>
    </citation>
    <scope>NUCLEOTIDE SEQUENCE</scope>
</reference>
<evidence type="ECO:0000313" key="1">
    <source>
        <dbReference type="EMBL" id="CAG2063728.1"/>
    </source>
</evidence>
<proteinExistence type="predicted"/>
<dbReference type="EMBL" id="CAJPIN010028495">
    <property type="protein sequence ID" value="CAG2063728.1"/>
    <property type="molecule type" value="Genomic_DNA"/>
</dbReference>